<evidence type="ECO:0000259" key="6">
    <source>
        <dbReference type="PROSITE" id="PS51133"/>
    </source>
</evidence>
<keyword evidence="3 5" id="KW-0863">Zinc-finger</keyword>
<dbReference type="AlphaFoldDB" id="A0A0K3APM4"/>
<evidence type="ECO:0000256" key="3">
    <source>
        <dbReference type="ARBA" id="ARBA00022771"/>
    </source>
</evidence>
<evidence type="ECO:0000256" key="1">
    <source>
        <dbReference type="ARBA" id="ARBA00018784"/>
    </source>
</evidence>
<dbReference type="InterPro" id="IPR001222">
    <property type="entry name" value="Znf_TFIIS"/>
</dbReference>
<evidence type="ECO:0000313" key="8">
    <source>
        <dbReference type="Proteomes" id="UP000002899"/>
    </source>
</evidence>
<dbReference type="PROSITE" id="PS51133">
    <property type="entry name" value="ZF_TFIIS_2"/>
    <property type="match status" value="1"/>
</dbReference>
<dbReference type="Pfam" id="PF01096">
    <property type="entry name" value="Zn_ribbon_TFIIS"/>
    <property type="match status" value="1"/>
</dbReference>
<gene>
    <name evidence="7" type="ORF">BMR1_03g04085</name>
</gene>
<reference evidence="7 8" key="2">
    <citation type="journal article" date="2013" name="PLoS ONE">
        <title>Whole genome mapping and re-organization of the nuclear and mitochondrial genomes of Babesia microti isolates.</title>
        <authorList>
            <person name="Cornillot E."/>
            <person name="Dassouli A."/>
            <person name="Garg A."/>
            <person name="Pachikara N."/>
            <person name="Randazzo S."/>
            <person name="Depoix D."/>
            <person name="Carcy B."/>
            <person name="Delbecq S."/>
            <person name="Frutos R."/>
            <person name="Silva J.C."/>
            <person name="Sutton R."/>
            <person name="Krause P.J."/>
            <person name="Mamoun C.B."/>
        </authorList>
    </citation>
    <scope>NUCLEOTIDE SEQUENCE [LARGE SCALE GENOMIC DNA]</scope>
    <source>
        <strain evidence="7 8">RI</strain>
    </source>
</reference>
<dbReference type="GeneID" id="24425464"/>
<dbReference type="OrthoDB" id="282152at2759"/>
<dbReference type="GO" id="GO:0008270">
    <property type="term" value="F:zinc ion binding"/>
    <property type="evidence" value="ECO:0007669"/>
    <property type="project" value="UniProtKB-KW"/>
</dbReference>
<dbReference type="GO" id="GO:0003676">
    <property type="term" value="F:nucleic acid binding"/>
    <property type="evidence" value="ECO:0007669"/>
    <property type="project" value="InterPro"/>
</dbReference>
<evidence type="ECO:0000256" key="4">
    <source>
        <dbReference type="ARBA" id="ARBA00022833"/>
    </source>
</evidence>
<dbReference type="PANTHER" id="PTHR11239:SF12">
    <property type="entry name" value="DNA-DIRECTED RNA POLYMERASE III SUBUNIT RPC10"/>
    <property type="match status" value="1"/>
</dbReference>
<name>A0A0K3APM4_BABMR</name>
<keyword evidence="8" id="KW-1185">Reference proteome</keyword>
<dbReference type="CDD" id="cd10507">
    <property type="entry name" value="Zn-ribbon_RPA12"/>
    <property type="match status" value="1"/>
</dbReference>
<organism evidence="7 8">
    <name type="scientific">Babesia microti (strain RI)</name>
    <dbReference type="NCBI Taxonomy" id="1133968"/>
    <lineage>
        <taxon>Eukaryota</taxon>
        <taxon>Sar</taxon>
        <taxon>Alveolata</taxon>
        <taxon>Apicomplexa</taxon>
        <taxon>Aconoidasida</taxon>
        <taxon>Piroplasmida</taxon>
        <taxon>Babesiidae</taxon>
        <taxon>Babesia</taxon>
    </lineage>
</organism>
<feature type="domain" description="TFIIS-type" evidence="6">
    <location>
        <begin position="178"/>
        <end position="218"/>
    </location>
</feature>
<dbReference type="Gene3D" id="2.20.25.10">
    <property type="match status" value="1"/>
</dbReference>
<proteinExistence type="predicted"/>
<dbReference type="InterPro" id="IPR034004">
    <property type="entry name" value="Zn_ribbon_RPA12_C"/>
</dbReference>
<dbReference type="InterPro" id="IPR012164">
    <property type="entry name" value="Rpa12/Rpb9/Rpc10/TFS"/>
</dbReference>
<accession>A0A0K3APM4</accession>
<dbReference type="EMBL" id="LN871598">
    <property type="protein sequence ID" value="CTQ41417.1"/>
    <property type="molecule type" value="Genomic_DNA"/>
</dbReference>
<dbReference type="KEGG" id="bmic:BMR1_03g04085"/>
<dbReference type="OMA" id="PVLCENT"/>
<protein>
    <recommendedName>
        <fullName evidence="1">DNA-directed RNA polymerase I subunit RPA12</fullName>
    </recommendedName>
</protein>
<dbReference type="VEuPathDB" id="PiroplasmaDB:BMR1_03g04085"/>
<dbReference type="GO" id="GO:0003899">
    <property type="term" value="F:DNA-directed RNA polymerase activity"/>
    <property type="evidence" value="ECO:0007669"/>
    <property type="project" value="InterPro"/>
</dbReference>
<evidence type="ECO:0000313" key="7">
    <source>
        <dbReference type="EMBL" id="CTQ41417.1"/>
    </source>
</evidence>
<evidence type="ECO:0000256" key="5">
    <source>
        <dbReference type="PROSITE-ProRule" id="PRU00472"/>
    </source>
</evidence>
<dbReference type="PANTHER" id="PTHR11239">
    <property type="entry name" value="DNA-DIRECTED RNA POLYMERASE"/>
    <property type="match status" value="1"/>
</dbReference>
<evidence type="ECO:0000256" key="2">
    <source>
        <dbReference type="ARBA" id="ARBA00022723"/>
    </source>
</evidence>
<keyword evidence="2" id="KW-0479">Metal-binding</keyword>
<reference evidence="7 8" key="3">
    <citation type="journal article" date="2016" name="Sci. Rep.">
        <title>Genome-wide diversity and gene expression profiling of Babesia microti isolates identify polymorphic genes that mediate host-pathogen interactions.</title>
        <authorList>
            <person name="Silva J.C."/>
            <person name="Cornillot E."/>
            <person name="McCracken C."/>
            <person name="Usmani-Brown S."/>
            <person name="Dwivedi A."/>
            <person name="Ifeonu O.O."/>
            <person name="Crabtree J."/>
            <person name="Gotia H.T."/>
            <person name="Virji A.Z."/>
            <person name="Reynes C."/>
            <person name="Colinge J."/>
            <person name="Kumar V."/>
            <person name="Lawres L."/>
            <person name="Pazzi J.E."/>
            <person name="Pablo J.V."/>
            <person name="Hung C."/>
            <person name="Brancato J."/>
            <person name="Kumari P."/>
            <person name="Orvis J."/>
            <person name="Tretina K."/>
            <person name="Chibucos M."/>
            <person name="Ott S."/>
            <person name="Sadzewicz L."/>
            <person name="Sengamalay N."/>
            <person name="Shetty A.C."/>
            <person name="Su Q."/>
            <person name="Tallon L."/>
            <person name="Fraser C.M."/>
            <person name="Frutos R."/>
            <person name="Molina D.M."/>
            <person name="Krause P.J."/>
            <person name="Ben Mamoun C."/>
        </authorList>
    </citation>
    <scope>NUCLEOTIDE SEQUENCE [LARGE SCALE GENOMIC DNA]</scope>
    <source>
        <strain evidence="7 8">RI</strain>
    </source>
</reference>
<dbReference type="Proteomes" id="UP000002899">
    <property type="component" value="Chromosome III"/>
</dbReference>
<reference evidence="7 8" key="1">
    <citation type="journal article" date="2012" name="Nucleic Acids Res.">
        <title>Sequencing of the smallest Apicomplexan genome from the human pathogen Babesia microti.</title>
        <authorList>
            <person name="Cornillot E."/>
            <person name="Hadj-Kaddour K."/>
            <person name="Dassouli A."/>
            <person name="Noel B."/>
            <person name="Ranwez V."/>
            <person name="Vacherie B."/>
            <person name="Augagneur Y."/>
            <person name="Bres V."/>
            <person name="Duclos A."/>
            <person name="Randazzo S."/>
            <person name="Carcy B."/>
            <person name="Debierre-Grockiego F."/>
            <person name="Delbecq S."/>
            <person name="Moubri-Menage K."/>
            <person name="Shams-Eldin H."/>
            <person name="Usmani-Brown S."/>
            <person name="Bringaud F."/>
            <person name="Wincker P."/>
            <person name="Vivares C.P."/>
            <person name="Schwarz R.T."/>
            <person name="Schetters T.P."/>
            <person name="Krause P.J."/>
            <person name="Gorenflot A."/>
            <person name="Berry V."/>
            <person name="Barbe V."/>
            <person name="Ben Mamoun C."/>
        </authorList>
    </citation>
    <scope>NUCLEOTIDE SEQUENCE [LARGE SCALE GENOMIC DNA]</scope>
    <source>
        <strain evidence="7 8">RI</strain>
    </source>
</reference>
<keyword evidence="4" id="KW-0862">Zinc</keyword>
<sequence>MGDDHLSLLINSAISGSNLAVNLHDNDLAELLIGNDISETHNLLKSLLQDTECSRNNIRAKPKYIINNSRSYNYLIARGCPQCSRDVDFSSPNEVFNSGKICCVDCGYIIAPAILSSTREDLLPVDSFDDKSLYLFGCRESYVYDQQGKDLWKDYLNETNISLLEMAKSSFSKGTQTVKEICQKCGNEEQYYSTFQARSADEGMTIMYECTSCGNRTTFNV</sequence>
<dbReference type="RefSeq" id="XP_012649428.1">
    <property type="nucleotide sequence ID" value="XM_012793974.1"/>
</dbReference>
<dbReference type="SMART" id="SM00440">
    <property type="entry name" value="ZnF_C2C2"/>
    <property type="match status" value="1"/>
</dbReference>
<dbReference type="SUPFAM" id="SSF57783">
    <property type="entry name" value="Zinc beta-ribbon"/>
    <property type="match status" value="1"/>
</dbReference>
<dbReference type="GO" id="GO:0006351">
    <property type="term" value="P:DNA-templated transcription"/>
    <property type="evidence" value="ECO:0007669"/>
    <property type="project" value="InterPro"/>
</dbReference>